<evidence type="ECO:0000313" key="20">
    <source>
        <dbReference type="EMBL" id="CBH76259.1"/>
    </source>
</evidence>
<evidence type="ECO:0000256" key="9">
    <source>
        <dbReference type="ARBA" id="ARBA00022984"/>
    </source>
</evidence>
<dbReference type="GO" id="GO:0030288">
    <property type="term" value="C:outer membrane-bounded periplasmic space"/>
    <property type="evidence" value="ECO:0007669"/>
    <property type="project" value="TreeGrafter"/>
</dbReference>
<organism evidence="20">
    <name type="scientific">mine drainage metagenome</name>
    <dbReference type="NCBI Taxonomy" id="410659"/>
    <lineage>
        <taxon>unclassified sequences</taxon>
        <taxon>metagenomes</taxon>
        <taxon>ecological metagenomes</taxon>
    </lineage>
</organism>
<keyword evidence="9" id="KW-0573">Peptidoglycan synthesis</keyword>
<dbReference type="GO" id="GO:0008360">
    <property type="term" value="P:regulation of cell shape"/>
    <property type="evidence" value="ECO:0007669"/>
    <property type="project" value="UniProtKB-KW"/>
</dbReference>
<dbReference type="InterPro" id="IPR001264">
    <property type="entry name" value="Glyco_trans_51"/>
</dbReference>
<feature type="domain" description="Penicillin-binding protein transpeptidase" evidence="18">
    <location>
        <begin position="335"/>
        <end position="603"/>
    </location>
</feature>
<evidence type="ECO:0000256" key="8">
    <source>
        <dbReference type="ARBA" id="ARBA00022960"/>
    </source>
</evidence>
<evidence type="ECO:0000256" key="15">
    <source>
        <dbReference type="ARBA" id="ARBA00049902"/>
    </source>
</evidence>
<evidence type="ECO:0000256" key="7">
    <source>
        <dbReference type="ARBA" id="ARBA00022801"/>
    </source>
</evidence>
<keyword evidence="10 17" id="KW-1133">Transmembrane helix</keyword>
<dbReference type="Pfam" id="PF00912">
    <property type="entry name" value="Transgly"/>
    <property type="match status" value="1"/>
</dbReference>
<keyword evidence="6 17" id="KW-0812">Transmembrane</keyword>
<feature type="region of interest" description="Disordered" evidence="16">
    <location>
        <begin position="645"/>
        <end position="695"/>
    </location>
</feature>
<dbReference type="Pfam" id="PF00905">
    <property type="entry name" value="Transpeptidase"/>
    <property type="match status" value="1"/>
</dbReference>
<evidence type="ECO:0000256" key="17">
    <source>
        <dbReference type="SAM" id="Phobius"/>
    </source>
</evidence>
<keyword evidence="5 20" id="KW-0808">Transferase</keyword>
<dbReference type="GO" id="GO:0006508">
    <property type="term" value="P:proteolysis"/>
    <property type="evidence" value="ECO:0007669"/>
    <property type="project" value="UniProtKB-KW"/>
</dbReference>
<evidence type="ECO:0000256" key="12">
    <source>
        <dbReference type="ARBA" id="ARBA00023268"/>
    </source>
</evidence>
<evidence type="ECO:0000256" key="3">
    <source>
        <dbReference type="ARBA" id="ARBA00022670"/>
    </source>
</evidence>
<dbReference type="Gene3D" id="1.10.3810.10">
    <property type="entry name" value="Biosynthetic peptidoglycan transglycosylase-like"/>
    <property type="match status" value="1"/>
</dbReference>
<keyword evidence="7" id="KW-0378">Hydrolase</keyword>
<evidence type="ECO:0000256" key="10">
    <source>
        <dbReference type="ARBA" id="ARBA00022989"/>
    </source>
</evidence>
<dbReference type="NCBIfam" id="TIGR02074">
    <property type="entry name" value="PBP_1a_fam"/>
    <property type="match status" value="1"/>
</dbReference>
<dbReference type="InterPro" id="IPR001460">
    <property type="entry name" value="PCN-bd_Tpept"/>
</dbReference>
<keyword evidence="3" id="KW-0645">Protease</keyword>
<keyword evidence="11 17" id="KW-0472">Membrane</keyword>
<comment type="catalytic activity">
    <reaction evidence="15">
        <text>[GlcNAc-(1-&gt;4)-Mur2Ac(oyl-L-Ala-gamma-D-Glu-L-Lys-D-Ala-D-Ala)](n)-di-trans,octa-cis-undecaprenyl diphosphate + beta-D-GlcNAc-(1-&gt;4)-Mur2Ac(oyl-L-Ala-gamma-D-Glu-L-Lys-D-Ala-D-Ala)-di-trans,octa-cis-undecaprenyl diphosphate = [GlcNAc-(1-&gt;4)-Mur2Ac(oyl-L-Ala-gamma-D-Glu-L-Lys-D-Ala-D-Ala)](n+1)-di-trans,octa-cis-undecaprenyl diphosphate + di-trans,octa-cis-undecaprenyl diphosphate + H(+)</text>
        <dbReference type="Rhea" id="RHEA:23708"/>
        <dbReference type="Rhea" id="RHEA-COMP:9602"/>
        <dbReference type="Rhea" id="RHEA-COMP:9603"/>
        <dbReference type="ChEBI" id="CHEBI:15378"/>
        <dbReference type="ChEBI" id="CHEBI:58405"/>
        <dbReference type="ChEBI" id="CHEBI:60033"/>
        <dbReference type="ChEBI" id="CHEBI:78435"/>
        <dbReference type="EC" id="2.4.99.28"/>
    </reaction>
</comment>
<dbReference type="GO" id="GO:0008955">
    <property type="term" value="F:peptidoglycan glycosyltransferase activity"/>
    <property type="evidence" value="ECO:0007669"/>
    <property type="project" value="UniProtKB-EC"/>
</dbReference>
<feature type="domain" description="Glycosyl transferase family 51" evidence="19">
    <location>
        <begin position="66"/>
        <end position="239"/>
    </location>
</feature>
<feature type="compositionally biased region" description="Pro residues" evidence="16">
    <location>
        <begin position="686"/>
        <end position="695"/>
    </location>
</feature>
<dbReference type="AlphaFoldDB" id="E6PIG9"/>
<evidence type="ECO:0000256" key="14">
    <source>
        <dbReference type="ARBA" id="ARBA00044770"/>
    </source>
</evidence>
<keyword evidence="12" id="KW-0511">Multifunctional enzyme</keyword>
<accession>E6PIG9</accession>
<comment type="subcellular location">
    <subcellularLocation>
        <location evidence="1">Membrane</location>
    </subcellularLocation>
</comment>
<evidence type="ECO:0000256" key="1">
    <source>
        <dbReference type="ARBA" id="ARBA00004370"/>
    </source>
</evidence>
<dbReference type="SUPFAM" id="SSF53955">
    <property type="entry name" value="Lysozyme-like"/>
    <property type="match status" value="1"/>
</dbReference>
<evidence type="ECO:0000256" key="2">
    <source>
        <dbReference type="ARBA" id="ARBA00022645"/>
    </source>
</evidence>
<dbReference type="SUPFAM" id="SSF56601">
    <property type="entry name" value="beta-lactamase/transpeptidase-like"/>
    <property type="match status" value="1"/>
</dbReference>
<keyword evidence="13" id="KW-0961">Cell wall biogenesis/degradation</keyword>
<protein>
    <recommendedName>
        <fullName evidence="14">peptidoglycan glycosyltransferase</fullName>
        <ecNumber evidence="14">2.4.99.28</ecNumber>
    </recommendedName>
</protein>
<evidence type="ECO:0000256" key="13">
    <source>
        <dbReference type="ARBA" id="ARBA00023316"/>
    </source>
</evidence>
<dbReference type="PANTHER" id="PTHR32282">
    <property type="entry name" value="BINDING PROTEIN TRANSPEPTIDASE, PUTATIVE-RELATED"/>
    <property type="match status" value="1"/>
</dbReference>
<dbReference type="EMBL" id="CABL01000019">
    <property type="protein sequence ID" value="CBH76259.1"/>
    <property type="molecule type" value="Genomic_DNA"/>
</dbReference>
<keyword evidence="4 20" id="KW-0328">Glycosyltransferase</keyword>
<dbReference type="PANTHER" id="PTHR32282:SF27">
    <property type="entry name" value="PENICILLIN-BINDING PROTEIN 1A"/>
    <property type="match status" value="1"/>
</dbReference>
<evidence type="ECO:0000259" key="19">
    <source>
        <dbReference type="Pfam" id="PF00912"/>
    </source>
</evidence>
<evidence type="ECO:0000256" key="5">
    <source>
        <dbReference type="ARBA" id="ARBA00022679"/>
    </source>
</evidence>
<keyword evidence="2" id="KW-0121">Carboxypeptidase</keyword>
<dbReference type="InterPro" id="IPR023346">
    <property type="entry name" value="Lysozyme-like_dom_sf"/>
</dbReference>
<dbReference type="GO" id="GO:0071555">
    <property type="term" value="P:cell wall organization"/>
    <property type="evidence" value="ECO:0007669"/>
    <property type="project" value="UniProtKB-KW"/>
</dbReference>
<dbReference type="InterPro" id="IPR050396">
    <property type="entry name" value="Glycosyltr_51/Transpeptidase"/>
</dbReference>
<gene>
    <name evidence="20" type="ORF">CARN1_0739</name>
</gene>
<dbReference type="GO" id="GO:0008658">
    <property type="term" value="F:penicillin binding"/>
    <property type="evidence" value="ECO:0007669"/>
    <property type="project" value="InterPro"/>
</dbReference>
<comment type="caution">
    <text evidence="20">The sequence shown here is derived from an EMBL/GenBank/DDBJ whole genome shotgun (WGS) entry which is preliminary data.</text>
</comment>
<feature type="transmembrane region" description="Helical" evidence="17">
    <location>
        <begin position="20"/>
        <end position="40"/>
    </location>
</feature>
<dbReference type="GO" id="GO:0004180">
    <property type="term" value="F:carboxypeptidase activity"/>
    <property type="evidence" value="ECO:0007669"/>
    <property type="project" value="UniProtKB-KW"/>
</dbReference>
<dbReference type="EC" id="2.4.99.28" evidence="14"/>
<evidence type="ECO:0000259" key="18">
    <source>
        <dbReference type="Pfam" id="PF00905"/>
    </source>
</evidence>
<dbReference type="Gene3D" id="3.40.710.10">
    <property type="entry name" value="DD-peptidase/beta-lactamase superfamily"/>
    <property type="match status" value="1"/>
</dbReference>
<keyword evidence="8" id="KW-0133">Cell shape</keyword>
<evidence type="ECO:0000256" key="4">
    <source>
        <dbReference type="ARBA" id="ARBA00022676"/>
    </source>
</evidence>
<dbReference type="InterPro" id="IPR036950">
    <property type="entry name" value="PBP_transglycosylase"/>
</dbReference>
<dbReference type="GO" id="GO:0016020">
    <property type="term" value="C:membrane"/>
    <property type="evidence" value="ECO:0007669"/>
    <property type="project" value="UniProtKB-SubCell"/>
</dbReference>
<dbReference type="GO" id="GO:0009252">
    <property type="term" value="P:peptidoglycan biosynthetic process"/>
    <property type="evidence" value="ECO:0007669"/>
    <property type="project" value="UniProtKB-KW"/>
</dbReference>
<reference evidence="20" key="1">
    <citation type="submission" date="2009-10" db="EMBL/GenBank/DDBJ databases">
        <title>Diversity of trophic interactions inside an arsenic-rich microbial ecosystem.</title>
        <authorList>
            <person name="Bertin P.N."/>
            <person name="Heinrich-Salmeron A."/>
            <person name="Pelletier E."/>
            <person name="Goulhen-Chollet F."/>
            <person name="Arsene-Ploetze F."/>
            <person name="Gallien S."/>
            <person name="Calteau A."/>
            <person name="Vallenet D."/>
            <person name="Casiot C."/>
            <person name="Chane-Woon-Ming B."/>
            <person name="Giloteaux L."/>
            <person name="Barakat M."/>
            <person name="Bonnefoy V."/>
            <person name="Bruneel O."/>
            <person name="Chandler M."/>
            <person name="Cleiss J."/>
            <person name="Duran R."/>
            <person name="Elbaz-Poulichet F."/>
            <person name="Fonknechten N."/>
            <person name="Lauga B."/>
            <person name="Mornico D."/>
            <person name="Ortet P."/>
            <person name="Schaeffer C."/>
            <person name="Siguier P."/>
            <person name="Alexander Thil Smith A."/>
            <person name="Van Dorsselaer A."/>
            <person name="Weissenbach J."/>
            <person name="Medigue C."/>
            <person name="Le Paslier D."/>
        </authorList>
    </citation>
    <scope>NUCLEOTIDE SEQUENCE</scope>
</reference>
<sequence>MRRAPRRKPRRPLRWRSIGLIVLFLAIFGVGTFAGMVVVISRNLPDVRELSDYQPEGATRIFAADGSVLGSVFKQNRVYVPLSRIPPMVRDAFIANEDHTFYTNPGIDIVGILRAAIADALHQPLEGASTITQQLARGLFLNDRITITRKIEEALLALKIEHYYTKDQILERYLNLIYLGSGAYGVDAAARTYFGRSVSQLTIGQAAIIAGVVAAPSDYSPFVNLKLARERQRHVLGRMVASGYITRAQARAAYAAPLHLVKERSDGPLGYRAPWFTTYVIARLQRLFGNRAVREGGLQVYTSLDPQMESEAQSAIDWGLRAAKAEGIGAHQAALIAIRPSTGEIVAMIGGKKFSATDQFNRAWQALRQPGSSFKIYLYTAAMNSGLSPSTVMDDTPVTYPMYDGKTWSPHDDDNRFMGPITLRRALALSRNVVAVKLADRIGLDKFIAYAHAMGVRAPLEANLSLALGTSSVSVLDQASGFQTLANQGLHITPRSILMVRDAYGNVVLDDRTPHERRVVSPATAFLMTSMLEDTIAYGTGVNANIGRPAAGKTGTTSDFRDAWFVGYTPDLVTAVWMGNDDDSRMIESYGGNVPARIWARFMRAALAKTPPHPFVVPKGVVKEPTCAGGVDYFLVGNQQRANCGPAKVAPSPIASSTPKPNATPPPNTAGDGTNYEPLGSTPLPSSTPAPSASP</sequence>
<dbReference type="FunFam" id="1.10.3810.10:FF:000003">
    <property type="entry name" value="Penicillin-binding protein 1a"/>
    <property type="match status" value="1"/>
</dbReference>
<name>E6PIG9_9ZZZZ</name>
<evidence type="ECO:0000256" key="16">
    <source>
        <dbReference type="SAM" id="MobiDB-lite"/>
    </source>
</evidence>
<proteinExistence type="predicted"/>
<dbReference type="InterPro" id="IPR012338">
    <property type="entry name" value="Beta-lactam/transpept-like"/>
</dbReference>
<evidence type="ECO:0000256" key="11">
    <source>
        <dbReference type="ARBA" id="ARBA00023136"/>
    </source>
</evidence>
<evidence type="ECO:0000256" key="6">
    <source>
        <dbReference type="ARBA" id="ARBA00022692"/>
    </source>
</evidence>